<reference evidence="1" key="2">
    <citation type="journal article" date="2015" name="Data Brief">
        <title>Shoot transcriptome of the giant reed, Arundo donax.</title>
        <authorList>
            <person name="Barrero R.A."/>
            <person name="Guerrero F.D."/>
            <person name="Moolhuijzen P."/>
            <person name="Goolsby J.A."/>
            <person name="Tidwell J."/>
            <person name="Bellgard S.E."/>
            <person name="Bellgard M.I."/>
        </authorList>
    </citation>
    <scope>NUCLEOTIDE SEQUENCE</scope>
    <source>
        <tissue evidence="1">Shoot tissue taken approximately 20 cm above the soil surface</tissue>
    </source>
</reference>
<evidence type="ECO:0000313" key="1">
    <source>
        <dbReference type="EMBL" id="JAD22444.1"/>
    </source>
</evidence>
<sequence length="13" mass="1518">MNTAQLNSLYIYS</sequence>
<name>A0A0A8Y9H3_ARUDO</name>
<proteinExistence type="predicted"/>
<organism evidence="1">
    <name type="scientific">Arundo donax</name>
    <name type="common">Giant reed</name>
    <name type="synonym">Donax arundinaceus</name>
    <dbReference type="NCBI Taxonomy" id="35708"/>
    <lineage>
        <taxon>Eukaryota</taxon>
        <taxon>Viridiplantae</taxon>
        <taxon>Streptophyta</taxon>
        <taxon>Embryophyta</taxon>
        <taxon>Tracheophyta</taxon>
        <taxon>Spermatophyta</taxon>
        <taxon>Magnoliopsida</taxon>
        <taxon>Liliopsida</taxon>
        <taxon>Poales</taxon>
        <taxon>Poaceae</taxon>
        <taxon>PACMAD clade</taxon>
        <taxon>Arundinoideae</taxon>
        <taxon>Arundineae</taxon>
        <taxon>Arundo</taxon>
    </lineage>
</organism>
<protein>
    <submittedName>
        <fullName evidence="1">Uncharacterized protein</fullName>
    </submittedName>
</protein>
<reference evidence="1" key="1">
    <citation type="submission" date="2014-09" db="EMBL/GenBank/DDBJ databases">
        <authorList>
            <person name="Magalhaes I.L.F."/>
            <person name="Oliveira U."/>
            <person name="Santos F.R."/>
            <person name="Vidigal T.H.D.A."/>
            <person name="Brescovit A.D."/>
            <person name="Santos A.J."/>
        </authorList>
    </citation>
    <scope>NUCLEOTIDE SEQUENCE</scope>
    <source>
        <tissue evidence="1">Shoot tissue taken approximately 20 cm above the soil surface</tissue>
    </source>
</reference>
<dbReference type="EMBL" id="GBRH01275451">
    <property type="protein sequence ID" value="JAD22444.1"/>
    <property type="molecule type" value="Transcribed_RNA"/>
</dbReference>
<accession>A0A0A8Y9H3</accession>